<feature type="compositionally biased region" description="Basic and acidic residues" evidence="1">
    <location>
        <begin position="1266"/>
        <end position="1276"/>
    </location>
</feature>
<feature type="compositionally biased region" description="Acidic residues" evidence="1">
    <location>
        <begin position="1221"/>
        <end position="1233"/>
    </location>
</feature>
<feature type="compositionally biased region" description="Low complexity" evidence="1">
    <location>
        <begin position="578"/>
        <end position="588"/>
    </location>
</feature>
<comment type="caution">
    <text evidence="2">The sequence shown here is derived from an EMBL/GenBank/DDBJ whole genome shotgun (WGS) entry which is preliminary data.</text>
</comment>
<feature type="compositionally biased region" description="Basic residues" evidence="1">
    <location>
        <begin position="962"/>
        <end position="973"/>
    </location>
</feature>
<sequence>MEQRRSQSSNSLPGTPIPRLPIPSLYSMRSTRSMSAPPDFRVNDHMERLIQAFQYYYTAHPITLCIENSPVVMIDLHQNLQDFPKRIIAPDGFIPNSVVRTMLTPVTPPLPHSQTPPTDLASQRLNLEQLVKRYLSDERTKDTLSSITFLKDVALLRIATSATGIERMRGEIMTNLAIEVEGLLEQPCEQILEEDHVEEDEAARMEKTAKLHKFARQITKQTVQRHFEQKVQETLERRVVVQKDEGDDEEEEPFVDEEEQQQEQSTARSGRTPINWRQEEDLIDQLGKNEEEEIQRRMQVERERVLPYDFVRNTLDKMATEWGGMARVMATIHGAIKKKQQQLDQLDGILKSRECRVGMLNSVVSPPWIFLYLSIMLGSSRTLMEFLESLLDPQTSADVLNGLRMQLMGYVGPAQRLDQFLQEFGGVKQILEEVLVNRGMPKDAAKSLVYEALCDNPDARSRISQWISMPDPEEAIQAVKTCNREKVQALAKALSATKHLDLLPTGTEDGLERAKESADASLLAQLDVDVKRVMQYDGREVEEPEEASSADRVGTQLRVQLAKPKKIEPKKPKATIFSSPSSSDLSGSMVESPEDMKQSTPSKKALKAVKKEPEPKAGRESEPKEEEIVDRKPTRKIQGEGPAQRMDTYDDFARAAGAAELESSSRQLQSRTRTMPASTVKRVKRMPQKTKPKEEEEDDEQGTEAPETTGSFEDKPLGEEEEEGDEEEEEELSELLDDELLELDLAAVENELMAMAEESDDILRELDEEEESSPMPTFLKSGEVTSTTEGTYPDPAFQRGAVKRFAANFGHPDDPVREEKIKVSTDTPEEYMNSLSKVTWFTSKGPLVKKEAVVVDIVRSFPQIAKLEDLRAAEIALILFKRQYGIRSSCVQYVLKVMNKLFFKFLNLIKLARKSKHGSRNEAFVRALATLTVANNYEEDVIEKLDMLKDEYRQVPTETTRKPRKSRVDKKRMSKESIRESVGILGKLIKTPGEKHEGMSAKELEELFRAAGEEEQEVSPEDQELIRQKRRDEVANKLRMKAQEKQAILRQMTKRADRKISRESEEPQLTQSLSEGYGEEDEGEGEEERKTSSYDYIRRKKKALQDQETESSSSKESGLHKIEEEISLAAMEAKRRRMKKEKESGEQPRTPTGVARSPVGEQSLSPLPPTQKQLQLQKLQQKMRLGLPGTTSKALKQLMDESGEEQLPEYGGTEERPELYGSEESEVEELEEVDEEWAVVSAKQRKQARRKAHKGKVPRAARKEKRSIESKSVETRPTETGMLIRFPATQRSIPRDTATSILKEFLDSQILTEGKITTPSISLRALATALQDPNKSEKAQQLLQAFEQALGLDEKDPTEVMEEIKFRLDAPPTSKMDPFNKMVNMLSIVMAMDSETAEQIKFDFGKVTEAIIQQADVVRQRKEILSSMVEDIASQLKYEYAIMNDLAPGQRSVWMALDTQADTTRECCEKIGYLVSANAMTSELASFIVSVFTMDLLDFESMLKQDTQLTESEQRVIYRQAKDIQEVLSWFNVKPSEVTQTLEEFSYLMDHEPIMDKPRKKKYQLDVILPSSYLNRAGNELLAEFTTVQFVDDEPRAPLEEIYKGQPAKKKTPRKEEKGGGTSRSILKLMTQRLSEIKKAFEDPLREQESALSRLGAKLVDGWKHLTEAVTAEDKLKEEEEFEGEQEMVAFETGRIPITARTASGAAESKWQRKGGVKRPQPTESPSDRVVVAPMLGEDLEKHLSPVKHTATPRELATARPPCDNVIAVHPGVKKAPSKRARDVSTSPAPFAIVANLTGPGASLKLPGIATIPIERAKRGRTQEPLLTHSPIDIRQQRMDTHVRSATLAMTGVSTTKKTKMRGAKRDISIQTFSSPISSSRAASVEGTASVQSTSKKPEVAERREPPFRFASSTGTPLSSVGALPEMISTESLRREVSPDKVQTHTLEMVSEQVGRMSYEAQRLSEMEEITPKATGVWTWLDTLLAPQTKSSVLLQSPYQTSASEQKFGALRRLHRASGTRLISRFEEKGEHLQYLVRNLEDTDMLTTPSDQEPAPIQVKYMKETEDEKTKITQSKYLSGSLFTAVAPGAERAELIRKRLVEKGMFSPLAGRTGRGETERVSRHTSRDSVGINRFATDLDFATKYLQTVIPPGRLTLLLNEIQGDETSPDALTALEEALILAANKADAAEHEEWMHTRGSPRPSGVPPGQWRLLGMSKGLKKLQTDNFHQIFKGVHCRHALLVQKGFHKQGLSIAAHLARMELVECINKSIQQRAYRRIQTSMKECLKKVIQ</sequence>
<feature type="compositionally biased region" description="Low complexity" evidence="1">
    <location>
        <begin position="660"/>
        <end position="674"/>
    </location>
</feature>
<gene>
    <name evidence="2" type="ORF">FGIG_00202</name>
</gene>
<feature type="compositionally biased region" description="Acidic residues" evidence="1">
    <location>
        <begin position="719"/>
        <end position="739"/>
    </location>
</feature>
<feature type="region of interest" description="Disordered" evidence="1">
    <location>
        <begin position="1702"/>
        <end position="1727"/>
    </location>
</feature>
<dbReference type="OrthoDB" id="6287961at2759"/>
<feature type="region of interest" description="Disordered" evidence="1">
    <location>
        <begin position="1"/>
        <end position="23"/>
    </location>
</feature>
<feature type="compositionally biased region" description="Basic residues" evidence="1">
    <location>
        <begin position="681"/>
        <end position="690"/>
    </location>
</feature>
<feature type="region of interest" description="Disordered" evidence="1">
    <location>
        <begin position="561"/>
        <end position="739"/>
    </location>
</feature>
<reference evidence="2 3" key="1">
    <citation type="submission" date="2019-04" db="EMBL/GenBank/DDBJ databases">
        <title>Annotation for the trematode Fasciola gigantica.</title>
        <authorList>
            <person name="Choi Y.-J."/>
        </authorList>
    </citation>
    <scope>NUCLEOTIDE SEQUENCE [LARGE SCALE GENOMIC DNA]</scope>
    <source>
        <strain evidence="2">Uganda_cow_1</strain>
    </source>
</reference>
<feature type="region of interest" description="Disordered" evidence="1">
    <location>
        <begin position="767"/>
        <end position="795"/>
    </location>
</feature>
<keyword evidence="3" id="KW-1185">Reference proteome</keyword>
<feature type="compositionally biased region" description="Basic and acidic residues" evidence="1">
    <location>
        <begin position="609"/>
        <end position="622"/>
    </location>
</feature>
<feature type="region of interest" description="Disordered" evidence="1">
    <location>
        <begin position="1875"/>
        <end position="1924"/>
    </location>
</feature>
<feature type="region of interest" description="Disordered" evidence="1">
    <location>
        <begin position="954"/>
        <end position="976"/>
    </location>
</feature>
<accession>A0A504YHQ6</accession>
<feature type="compositionally biased region" description="Low complexity" evidence="1">
    <location>
        <begin position="1875"/>
        <end position="1884"/>
    </location>
</feature>
<feature type="compositionally biased region" description="Low complexity" evidence="1">
    <location>
        <begin position="1162"/>
        <end position="1173"/>
    </location>
</feature>
<organism evidence="2 3">
    <name type="scientific">Fasciola gigantica</name>
    <name type="common">Giant liver fluke</name>
    <dbReference type="NCBI Taxonomy" id="46835"/>
    <lineage>
        <taxon>Eukaryota</taxon>
        <taxon>Metazoa</taxon>
        <taxon>Spiralia</taxon>
        <taxon>Lophotrochozoa</taxon>
        <taxon>Platyhelminthes</taxon>
        <taxon>Trematoda</taxon>
        <taxon>Digenea</taxon>
        <taxon>Plagiorchiida</taxon>
        <taxon>Echinostomata</taxon>
        <taxon>Echinostomatoidea</taxon>
        <taxon>Fasciolidae</taxon>
        <taxon>Fasciola</taxon>
    </lineage>
</organism>
<feature type="compositionally biased region" description="Acidic residues" evidence="1">
    <location>
        <begin position="1077"/>
        <end position="1086"/>
    </location>
</feature>
<feature type="compositionally biased region" description="Basic and acidic residues" evidence="1">
    <location>
        <begin position="1896"/>
        <end position="1907"/>
    </location>
</feature>
<feature type="region of interest" description="Disordered" evidence="1">
    <location>
        <begin position="1200"/>
        <end position="1233"/>
    </location>
</feature>
<feature type="region of interest" description="Disordered" evidence="1">
    <location>
        <begin position="239"/>
        <end position="277"/>
    </location>
</feature>
<evidence type="ECO:0000313" key="3">
    <source>
        <dbReference type="Proteomes" id="UP000316759"/>
    </source>
</evidence>
<feature type="compositionally biased region" description="Basic residues" evidence="1">
    <location>
        <begin position="1246"/>
        <end position="1265"/>
    </location>
</feature>
<feature type="compositionally biased region" description="Polar residues" evidence="1">
    <location>
        <begin position="1"/>
        <end position="13"/>
    </location>
</feature>
<proteinExistence type="predicted"/>
<feature type="region of interest" description="Disordered" evidence="1">
    <location>
        <begin position="1036"/>
        <end position="1173"/>
    </location>
</feature>
<dbReference type="EMBL" id="SUNJ01009027">
    <property type="protein sequence ID" value="TPP60744.1"/>
    <property type="molecule type" value="Genomic_DNA"/>
</dbReference>
<feature type="region of interest" description="Disordered" evidence="1">
    <location>
        <begin position="1246"/>
        <end position="1276"/>
    </location>
</feature>
<evidence type="ECO:0000313" key="2">
    <source>
        <dbReference type="EMBL" id="TPP60744.1"/>
    </source>
</evidence>
<protein>
    <submittedName>
        <fullName evidence="2">Uncharacterized protein</fullName>
    </submittedName>
</protein>
<name>A0A504YHQ6_FASGI</name>
<evidence type="ECO:0000256" key="1">
    <source>
        <dbReference type="SAM" id="MobiDB-lite"/>
    </source>
</evidence>
<dbReference type="Proteomes" id="UP000316759">
    <property type="component" value="Unassembled WGS sequence"/>
</dbReference>
<feature type="compositionally biased region" description="Basic and acidic residues" evidence="1">
    <location>
        <begin position="1054"/>
        <end position="1065"/>
    </location>
</feature>
<feature type="compositionally biased region" description="Acidic residues" evidence="1">
    <location>
        <begin position="245"/>
        <end position="261"/>
    </location>
</feature>
<feature type="region of interest" description="Disordered" evidence="1">
    <location>
        <begin position="1603"/>
        <end position="1624"/>
    </location>
</feature>